<evidence type="ECO:0000313" key="2">
    <source>
        <dbReference type="Proteomes" id="UP000189670"/>
    </source>
</evidence>
<reference evidence="2" key="1">
    <citation type="submission" date="2012-11" db="EMBL/GenBank/DDBJ databases">
        <authorList>
            <person name="Lucero-Rivera Y.E."/>
            <person name="Tovar-Ramirez D."/>
        </authorList>
    </citation>
    <scope>NUCLEOTIDE SEQUENCE [LARGE SCALE GENOMIC DNA]</scope>
    <source>
        <strain evidence="2">Araruama</strain>
    </source>
</reference>
<dbReference type="Proteomes" id="UP000189670">
    <property type="component" value="Unassembled WGS sequence"/>
</dbReference>
<accession>A0A1V1NWK2</accession>
<proteinExistence type="predicted"/>
<organism evidence="1 2">
    <name type="scientific">Candidatus Magnetoglobus multicellularis str. Araruama</name>
    <dbReference type="NCBI Taxonomy" id="890399"/>
    <lineage>
        <taxon>Bacteria</taxon>
        <taxon>Pseudomonadati</taxon>
        <taxon>Thermodesulfobacteriota</taxon>
        <taxon>Desulfobacteria</taxon>
        <taxon>Desulfobacterales</taxon>
        <taxon>Desulfobacteraceae</taxon>
        <taxon>Candidatus Magnetoglobus</taxon>
    </lineage>
</organism>
<sequence>MDIEIPSSFNPLGSGPRAIGMGGAFIGLADDATAASWNPGGLKNVRKPEYSIVLSSCIRHESISSGKYPDFDGDHHIHHQDVNFMGLTFPLQLNQLRMVFL</sequence>
<comment type="caution">
    <text evidence="1">The sequence shown here is derived from an EMBL/GenBank/DDBJ whole genome shotgun (WGS) entry which is preliminary data.</text>
</comment>
<dbReference type="AlphaFoldDB" id="A0A1V1NWK2"/>
<gene>
    <name evidence="1" type="ORF">OMM_12106</name>
</gene>
<dbReference type="Gene3D" id="2.40.160.60">
    <property type="entry name" value="Outer membrane protein transport protein (OMPP1/FadL/TodX)"/>
    <property type="match status" value="1"/>
</dbReference>
<dbReference type="EMBL" id="ATBP01001625">
    <property type="protein sequence ID" value="ETR66982.1"/>
    <property type="molecule type" value="Genomic_DNA"/>
</dbReference>
<protein>
    <submittedName>
        <fullName evidence="1">Uncharacterized protein</fullName>
    </submittedName>
</protein>
<name>A0A1V1NWK2_9BACT</name>
<evidence type="ECO:0000313" key="1">
    <source>
        <dbReference type="EMBL" id="ETR66982.1"/>
    </source>
</evidence>